<dbReference type="InterPro" id="IPR036653">
    <property type="entry name" value="CinA-like_C"/>
</dbReference>
<feature type="domain" description="CinA C-terminal" evidence="1">
    <location>
        <begin position="21"/>
        <end position="163"/>
    </location>
</feature>
<gene>
    <name evidence="2" type="ORF">OHJ16_02780</name>
</gene>
<reference evidence="2" key="1">
    <citation type="submission" date="2022-10" db="EMBL/GenBank/DDBJ databases">
        <title>Genome sequence of Actinomyces israelii ATCC 10048.</title>
        <authorList>
            <person name="Watt R.M."/>
            <person name="Tong W.M."/>
        </authorList>
    </citation>
    <scope>NUCLEOTIDE SEQUENCE</scope>
    <source>
        <strain evidence="2">ATCC 10048</strain>
    </source>
</reference>
<evidence type="ECO:0000313" key="3">
    <source>
        <dbReference type="Proteomes" id="UP001072034"/>
    </source>
</evidence>
<dbReference type="Proteomes" id="UP001072034">
    <property type="component" value="Unassembled WGS sequence"/>
</dbReference>
<dbReference type="Gene3D" id="3.90.950.20">
    <property type="entry name" value="CinA-like"/>
    <property type="match status" value="1"/>
</dbReference>
<sequence length="171" mass="16999">MSPADGAPRASTLVEAARWLLASAESRGLTVAVAESLTGGEVVSTLVSVPGASAVVVGGVVAYATRIKSQVLGVDERRLKRTGPVDGEVARQMASGVAALMGADLGLATTGVAGPGPADGHRAGTVHVAVVSPWGEVSRELHLDGDRMQVRDGATTAVLALAAALLGAAET</sequence>
<evidence type="ECO:0000259" key="1">
    <source>
        <dbReference type="Pfam" id="PF02464"/>
    </source>
</evidence>
<name>A0ABT4I5E9_9ACTO</name>
<dbReference type="SUPFAM" id="SSF142433">
    <property type="entry name" value="CinA-like"/>
    <property type="match status" value="1"/>
</dbReference>
<dbReference type="EMBL" id="JAPTMY010000004">
    <property type="protein sequence ID" value="MCZ0856972.1"/>
    <property type="molecule type" value="Genomic_DNA"/>
</dbReference>
<dbReference type="RefSeq" id="WP_268916654.1">
    <property type="nucleotide sequence ID" value="NZ_CP124548.1"/>
</dbReference>
<comment type="caution">
    <text evidence="2">The sequence shown here is derived from an EMBL/GenBank/DDBJ whole genome shotgun (WGS) entry which is preliminary data.</text>
</comment>
<keyword evidence="3" id="KW-1185">Reference proteome</keyword>
<dbReference type="InterPro" id="IPR008136">
    <property type="entry name" value="CinA_C"/>
</dbReference>
<protein>
    <submittedName>
        <fullName evidence="2">CinA family protein</fullName>
    </submittedName>
</protein>
<evidence type="ECO:0000313" key="2">
    <source>
        <dbReference type="EMBL" id="MCZ0856972.1"/>
    </source>
</evidence>
<accession>A0ABT4I5E9</accession>
<organism evidence="2 3">
    <name type="scientific">Actinomyces israelii</name>
    <dbReference type="NCBI Taxonomy" id="1659"/>
    <lineage>
        <taxon>Bacteria</taxon>
        <taxon>Bacillati</taxon>
        <taxon>Actinomycetota</taxon>
        <taxon>Actinomycetes</taxon>
        <taxon>Actinomycetales</taxon>
        <taxon>Actinomycetaceae</taxon>
        <taxon>Actinomyces</taxon>
    </lineage>
</organism>
<dbReference type="Pfam" id="PF02464">
    <property type="entry name" value="CinA"/>
    <property type="match status" value="1"/>
</dbReference>
<dbReference type="NCBIfam" id="TIGR00199">
    <property type="entry name" value="PncC_domain"/>
    <property type="match status" value="1"/>
</dbReference>
<proteinExistence type="predicted"/>